<evidence type="ECO:0000313" key="2">
    <source>
        <dbReference type="EMBL" id="EUC57006.1"/>
    </source>
</evidence>
<gene>
    <name evidence="2" type="ORF">RSOL_207070</name>
</gene>
<reference evidence="3" key="1">
    <citation type="journal article" date="2014" name="Genome Announc.">
        <title>Draft genome sequence of the plant-pathogenic soil fungus Rhizoctonia solani anastomosis group 3 strain Rhs1AP.</title>
        <authorList>
            <person name="Cubeta M.A."/>
            <person name="Thomas E."/>
            <person name="Dean R.A."/>
            <person name="Jabaji S."/>
            <person name="Neate S.M."/>
            <person name="Tavantzis S."/>
            <person name="Toda T."/>
            <person name="Vilgalys R."/>
            <person name="Bharathan N."/>
            <person name="Fedorova-Abrams N."/>
            <person name="Pakala S.B."/>
            <person name="Pakala S.M."/>
            <person name="Zafar N."/>
            <person name="Joardar V."/>
            <person name="Losada L."/>
            <person name="Nierman W.C."/>
        </authorList>
    </citation>
    <scope>NUCLEOTIDE SEQUENCE [LARGE SCALE GENOMIC DNA]</scope>
    <source>
        <strain evidence="3">AG-3</strain>
    </source>
</reference>
<organism evidence="2 3">
    <name type="scientific">Rhizoctonia solani AG-3 Rhs1AP</name>
    <dbReference type="NCBI Taxonomy" id="1086054"/>
    <lineage>
        <taxon>Eukaryota</taxon>
        <taxon>Fungi</taxon>
        <taxon>Dikarya</taxon>
        <taxon>Basidiomycota</taxon>
        <taxon>Agaricomycotina</taxon>
        <taxon>Agaricomycetes</taxon>
        <taxon>Cantharellales</taxon>
        <taxon>Ceratobasidiaceae</taxon>
        <taxon>Rhizoctonia</taxon>
    </lineage>
</organism>
<feature type="region of interest" description="Disordered" evidence="1">
    <location>
        <begin position="12"/>
        <end position="33"/>
    </location>
</feature>
<dbReference type="OrthoDB" id="10255646at2759"/>
<evidence type="ECO:0000313" key="3">
    <source>
        <dbReference type="Proteomes" id="UP000030108"/>
    </source>
</evidence>
<dbReference type="Gene3D" id="3.30.530.20">
    <property type="match status" value="1"/>
</dbReference>
<dbReference type="PANTHER" id="PTHR39332:SF7">
    <property type="entry name" value="SRPBCC FAMILY PROTEIN"/>
    <property type="match status" value="1"/>
</dbReference>
<accession>X8J704</accession>
<name>X8J704_9AGAM</name>
<sequence>MTAICDLNDASYTRSKSHRPNSTTPTHHHPTMSRIPTVTSLTESAVIPFHLDEVWHLIKLKSIPKFWTIIESAEDVKAQEEVDVVKWKFKDGSVESVKLEEHSSIDHFITYSVVESEPPLGYSSVLSQIRLFPITSGEHRGSTFVQWSAQFSGDAGVDVIEDARYKRRDGLADLNKALAAGKGKARA</sequence>
<protein>
    <submittedName>
        <fullName evidence="2">Polyketide cyclase/dehydrase and lipid transporter</fullName>
    </submittedName>
</protein>
<evidence type="ECO:0000256" key="1">
    <source>
        <dbReference type="SAM" id="MobiDB-lite"/>
    </source>
</evidence>
<dbReference type="AlphaFoldDB" id="X8J704"/>
<proteinExistence type="predicted"/>
<dbReference type="EMBL" id="JATN01000322">
    <property type="protein sequence ID" value="EUC57006.1"/>
    <property type="molecule type" value="Genomic_DNA"/>
</dbReference>
<comment type="caution">
    <text evidence="2">The sequence shown here is derived from an EMBL/GenBank/DDBJ whole genome shotgun (WGS) entry which is preliminary data.</text>
</comment>
<dbReference type="Proteomes" id="UP000030108">
    <property type="component" value="Unassembled WGS sequence"/>
</dbReference>
<dbReference type="InterPro" id="IPR023393">
    <property type="entry name" value="START-like_dom_sf"/>
</dbReference>
<dbReference type="PANTHER" id="PTHR39332">
    <property type="entry name" value="BLL4707 PROTEIN"/>
    <property type="match status" value="1"/>
</dbReference>
<dbReference type="SUPFAM" id="SSF55961">
    <property type="entry name" value="Bet v1-like"/>
    <property type="match status" value="1"/>
</dbReference>